<sequence length="1185" mass="133537">MGVYWQPSRLIVIVEKIFLYLNLMPKYNPGECKTKVIIPPDGGLLAWFNVTLAFLQNCFIHPIALCYYATVDFKTYGIFGAIFVGLRVMFVPIASAISNCHGFRIVSFIGSVIIFVSFTLCFFVGDGILSGFLFSIGGVLGLGSSMIYSCAFVLPNLWFSRKRVIVNFVSSMGKPIGTLITPWLIELIIKKDDYNEPIKYTLLYLGLGCIPLLIMSFFMGNIAGSNIKITKSHRKTGTKKVTFHDYEEADYLASNLDQLEESCAYKIFNVHNNLCYPSVQDIVGLNAIEATISSRYQMSCIDYPMKRQPNPFCYQNITLVMNPSVVRSGARPFYRTDIFFEGNIGKLTKYRTQETQLDYHMGMTRAPTAMDLMQEEERKCRREAFFRVLVTMWDFSILKCPSIMLIMVVMSTSTIGFHTPYILLKERAINLGYSFRTSLYFYFFFGFGNLFGKLMGSMLLIFVNMFTEEIFYAHILFLGGVASIASNFTDKYYYHVCYSVLLGAIGGLSNLRLTIIFNAAGLDNLTNVMGVYSFFDGMSAFLGIAFAVLLKITIGSYAWIYTIFGSFLILSAILLYPARLVKMLVRNKRIIYVYNFGMVSTKVEKSRANDDTERYSHLVAVPPDKGYGWVIIFACCFGNFCMDSVSLSFAMISPNITKSFGYSPSLVSWLISVFNAFLYCMGPIASGLVNRYGFRAMMFLGSSLAAASFSSCYFFENIYALFGCYSVLAGIGVSFLYMTIMTCPGFWFEKKRTLAMGISSCSTGASCLIIPLVSEYVHEYWKWNYLFLIEGGLFTVSMFLSLLLRKPPMVVVELTEEKPEGVRQSIINVKNIAPYTGMERRHDSIASSVAQRPRIKKLSYTSVIEMPETKATLKELWFKICCCKYPEKLVSRPMYKEDIFYQSEVSRLMVTRNVGSQDLAMSLMRFPSRKDILEEQEYKCTLCPEAIVKPLKEMLAFSLLKNEVYLLLLGASFCYYFGIFIPFIYLKRTYIQKGIDETISTFFVPALGFGVTLARLTVGLLLMCTPALHAIHVVSFGMVSAGVVYLLMTLYANTWYLICTSFLLGMCAGVFIPLRSMLYVEYLGLENLTRAMGFTFTIQAAGSFIGVPLAEMSRSVLNDFYATNYVGGSALMAGGIFFILVHFAAKRQRATTKTKKGAFIPPSPKGAIKGELKVDKIIRTMVKDK</sequence>
<feature type="transmembrane region" description="Helical" evidence="2">
    <location>
        <begin position="166"/>
        <end position="189"/>
    </location>
</feature>
<dbReference type="EnsemblMetazoa" id="XM_014391643.2">
    <property type="protein sequence ID" value="XP_014247129.2"/>
    <property type="gene ID" value="LOC106665311"/>
</dbReference>
<dbReference type="GO" id="GO:0008028">
    <property type="term" value="F:monocarboxylic acid transmembrane transporter activity"/>
    <property type="evidence" value="ECO:0007669"/>
    <property type="project" value="TreeGrafter"/>
</dbReference>
<keyword evidence="2" id="KW-0472">Membrane</keyword>
<dbReference type="KEGG" id="clec:106665311"/>
<feature type="transmembrane region" description="Helical" evidence="2">
    <location>
        <begin position="76"/>
        <end position="98"/>
    </location>
</feature>
<evidence type="ECO:0000313" key="4">
    <source>
        <dbReference type="EnsemblMetazoa" id="XP_014247129.2"/>
    </source>
</evidence>
<feature type="transmembrane region" description="Helical" evidence="2">
    <location>
        <begin position="964"/>
        <end position="986"/>
    </location>
</feature>
<dbReference type="RefSeq" id="XP_014247129.2">
    <property type="nucleotide sequence ID" value="XM_014391643.2"/>
</dbReference>
<feature type="transmembrane region" description="Helical" evidence="2">
    <location>
        <begin position="44"/>
        <end position="70"/>
    </location>
</feature>
<evidence type="ECO:0000256" key="1">
    <source>
        <dbReference type="ARBA" id="ARBA00004141"/>
    </source>
</evidence>
<feature type="transmembrane region" description="Helical" evidence="2">
    <location>
        <begin position="753"/>
        <end position="773"/>
    </location>
</feature>
<feature type="transmembrane region" description="Helical" evidence="2">
    <location>
        <begin position="131"/>
        <end position="154"/>
    </location>
</feature>
<dbReference type="InterPro" id="IPR020846">
    <property type="entry name" value="MFS_dom"/>
</dbReference>
<dbReference type="PANTHER" id="PTHR11360">
    <property type="entry name" value="MONOCARBOXYLATE TRANSPORTER"/>
    <property type="match status" value="1"/>
</dbReference>
<feature type="transmembrane region" description="Helical" evidence="2">
    <location>
        <begin position="492"/>
        <end position="511"/>
    </location>
</feature>
<feature type="transmembrane region" description="Helical" evidence="2">
    <location>
        <begin position="201"/>
        <end position="224"/>
    </location>
</feature>
<feature type="transmembrane region" description="Helical" evidence="2">
    <location>
        <begin position="998"/>
        <end position="1023"/>
    </location>
</feature>
<dbReference type="OrthoDB" id="6509908at2759"/>
<keyword evidence="2" id="KW-1133">Transmembrane helix</keyword>
<dbReference type="PROSITE" id="PS50850">
    <property type="entry name" value="MFS"/>
    <property type="match status" value="1"/>
</dbReference>
<feature type="transmembrane region" description="Helical" evidence="2">
    <location>
        <begin position="692"/>
        <end position="711"/>
    </location>
</feature>
<feature type="transmembrane region" description="Helical" evidence="2">
    <location>
        <begin position="1091"/>
        <end position="1110"/>
    </location>
</feature>
<comment type="subcellular location">
    <subcellularLocation>
        <location evidence="1">Membrane</location>
        <topology evidence="1">Multi-pass membrane protein</topology>
    </subcellularLocation>
</comment>
<dbReference type="Pfam" id="PF07690">
    <property type="entry name" value="MFS_1"/>
    <property type="match status" value="2"/>
</dbReference>
<dbReference type="Proteomes" id="UP000494040">
    <property type="component" value="Unassembled WGS sequence"/>
</dbReference>
<accession>A0A8I6RPD6</accession>
<feature type="transmembrane region" description="Helical" evidence="2">
    <location>
        <begin position="1030"/>
        <end position="1048"/>
    </location>
</feature>
<feature type="transmembrane region" description="Helical" evidence="2">
    <location>
        <begin position="785"/>
        <end position="804"/>
    </location>
</feature>
<feature type="transmembrane region" description="Helical" evidence="2">
    <location>
        <begin position="1122"/>
        <end position="1145"/>
    </location>
</feature>
<evidence type="ECO:0000256" key="2">
    <source>
        <dbReference type="SAM" id="Phobius"/>
    </source>
</evidence>
<feature type="transmembrane region" description="Helical" evidence="2">
    <location>
        <begin position="439"/>
        <end position="463"/>
    </location>
</feature>
<dbReference type="InterPro" id="IPR011701">
    <property type="entry name" value="MFS"/>
</dbReference>
<feature type="transmembrane region" description="Helical" evidence="2">
    <location>
        <begin position="531"/>
        <end position="552"/>
    </location>
</feature>
<feature type="transmembrane region" description="Helical" evidence="2">
    <location>
        <begin position="662"/>
        <end position="680"/>
    </location>
</feature>
<keyword evidence="5" id="KW-1185">Reference proteome</keyword>
<evidence type="ECO:0000259" key="3">
    <source>
        <dbReference type="PROSITE" id="PS50850"/>
    </source>
</evidence>
<feature type="transmembrane region" description="Helical" evidence="2">
    <location>
        <begin position="105"/>
        <end position="125"/>
    </location>
</feature>
<organism evidence="4 5">
    <name type="scientific">Cimex lectularius</name>
    <name type="common">Bed bug</name>
    <name type="synonym">Acanthia lectularia</name>
    <dbReference type="NCBI Taxonomy" id="79782"/>
    <lineage>
        <taxon>Eukaryota</taxon>
        <taxon>Metazoa</taxon>
        <taxon>Ecdysozoa</taxon>
        <taxon>Arthropoda</taxon>
        <taxon>Hexapoda</taxon>
        <taxon>Insecta</taxon>
        <taxon>Pterygota</taxon>
        <taxon>Neoptera</taxon>
        <taxon>Paraneoptera</taxon>
        <taxon>Hemiptera</taxon>
        <taxon>Heteroptera</taxon>
        <taxon>Panheteroptera</taxon>
        <taxon>Cimicomorpha</taxon>
        <taxon>Cimicidae</taxon>
        <taxon>Cimex</taxon>
    </lineage>
</organism>
<dbReference type="OMA" id="NDATWPS"/>
<dbReference type="GO" id="GO:0016020">
    <property type="term" value="C:membrane"/>
    <property type="evidence" value="ECO:0007669"/>
    <property type="project" value="UniProtKB-SubCell"/>
</dbReference>
<keyword evidence="2" id="KW-0812">Transmembrane</keyword>
<dbReference type="GeneID" id="106665311"/>
<proteinExistence type="predicted"/>
<feature type="transmembrane region" description="Helical" evidence="2">
    <location>
        <begin position="627"/>
        <end position="650"/>
    </location>
</feature>
<dbReference type="InterPro" id="IPR036259">
    <property type="entry name" value="MFS_trans_sf"/>
</dbReference>
<dbReference type="InterPro" id="IPR050327">
    <property type="entry name" value="Proton-linked_MCT"/>
</dbReference>
<evidence type="ECO:0000313" key="5">
    <source>
        <dbReference type="Proteomes" id="UP000494040"/>
    </source>
</evidence>
<feature type="transmembrane region" description="Helical" evidence="2">
    <location>
        <begin position="470"/>
        <end position="486"/>
    </location>
</feature>
<feature type="transmembrane region" description="Helical" evidence="2">
    <location>
        <begin position="558"/>
        <end position="578"/>
    </location>
</feature>
<dbReference type="SUPFAM" id="SSF103473">
    <property type="entry name" value="MFS general substrate transporter"/>
    <property type="match status" value="2"/>
</dbReference>
<dbReference type="PANTHER" id="PTHR11360:SF260">
    <property type="entry name" value="MFS DOMAIN-CONTAINING PROTEIN"/>
    <property type="match status" value="1"/>
</dbReference>
<feature type="transmembrane region" description="Helical" evidence="2">
    <location>
        <begin position="1054"/>
        <end position="1079"/>
    </location>
</feature>
<feature type="transmembrane region" description="Helical" evidence="2">
    <location>
        <begin position="717"/>
        <end position="741"/>
    </location>
</feature>
<dbReference type="Gene3D" id="1.20.1250.20">
    <property type="entry name" value="MFS general substrate transporter like domains"/>
    <property type="match status" value="2"/>
</dbReference>
<dbReference type="AlphaFoldDB" id="A0A8I6RPD6"/>
<reference evidence="4" key="1">
    <citation type="submission" date="2022-01" db="UniProtKB">
        <authorList>
            <consortium name="EnsemblMetazoa"/>
        </authorList>
    </citation>
    <scope>IDENTIFICATION</scope>
</reference>
<protein>
    <recommendedName>
        <fullName evidence="3">Major facilitator superfamily (MFS) profile domain-containing protein</fullName>
    </recommendedName>
</protein>
<feature type="domain" description="Major facilitator superfamily (MFS) profile" evidence="3">
    <location>
        <begin position="631"/>
        <end position="1146"/>
    </location>
</feature>
<name>A0A8I6RPD6_CIMLE</name>